<evidence type="ECO:0000313" key="1">
    <source>
        <dbReference type="EMBL" id="KRR29145.1"/>
    </source>
</evidence>
<proteinExistence type="predicted"/>
<name>A0A0R3N9U6_9BRAD</name>
<evidence type="ECO:0000313" key="2">
    <source>
        <dbReference type="Proteomes" id="UP000052023"/>
    </source>
</evidence>
<gene>
    <name evidence="1" type="ORF">CQ13_18600</name>
</gene>
<reference evidence="1 2" key="1">
    <citation type="submission" date="2014-03" db="EMBL/GenBank/DDBJ databases">
        <title>Bradyrhizobium valentinum sp. nov., isolated from effective nodules of Lupinus mariae-josephae, a lupine endemic of basic-lime soils in Eastern Spain.</title>
        <authorList>
            <person name="Duran D."/>
            <person name="Rey L."/>
            <person name="Navarro A."/>
            <person name="Busquets A."/>
            <person name="Imperial J."/>
            <person name="Ruiz-Argueso T."/>
        </authorList>
    </citation>
    <scope>NUCLEOTIDE SEQUENCE [LARGE SCALE GENOMIC DNA]</scope>
    <source>
        <strain evidence="1 2">Ro19</strain>
    </source>
</reference>
<organism evidence="1 2">
    <name type="scientific">Bradyrhizobium retamae</name>
    <dbReference type="NCBI Taxonomy" id="1300035"/>
    <lineage>
        <taxon>Bacteria</taxon>
        <taxon>Pseudomonadati</taxon>
        <taxon>Pseudomonadota</taxon>
        <taxon>Alphaproteobacteria</taxon>
        <taxon>Hyphomicrobiales</taxon>
        <taxon>Nitrobacteraceae</taxon>
        <taxon>Bradyrhizobium</taxon>
    </lineage>
</organism>
<dbReference type="Proteomes" id="UP000052023">
    <property type="component" value="Unassembled WGS sequence"/>
</dbReference>
<accession>A0A0R3N9U6</accession>
<dbReference type="EMBL" id="LLYA01000046">
    <property type="protein sequence ID" value="KRR29145.1"/>
    <property type="molecule type" value="Genomic_DNA"/>
</dbReference>
<keyword evidence="2" id="KW-1185">Reference proteome</keyword>
<comment type="caution">
    <text evidence="1">The sequence shown here is derived from an EMBL/GenBank/DDBJ whole genome shotgun (WGS) entry which is preliminary data.</text>
</comment>
<sequence length="70" mass="7816">MRCRRHSCGHRTIIRRDNETGYVGFALTAENKDPKELKSFGDFVKLEEVAIGLGGAFVPRKAESVRPLAL</sequence>
<dbReference type="AlphaFoldDB" id="A0A0R3N9U6"/>
<protein>
    <submittedName>
        <fullName evidence="1">Uncharacterized protein</fullName>
    </submittedName>
</protein>